<organism evidence="1 2">
    <name type="scientific">Eumeta variegata</name>
    <name type="common">Bagworm moth</name>
    <name type="synonym">Eumeta japonica</name>
    <dbReference type="NCBI Taxonomy" id="151549"/>
    <lineage>
        <taxon>Eukaryota</taxon>
        <taxon>Metazoa</taxon>
        <taxon>Ecdysozoa</taxon>
        <taxon>Arthropoda</taxon>
        <taxon>Hexapoda</taxon>
        <taxon>Insecta</taxon>
        <taxon>Pterygota</taxon>
        <taxon>Neoptera</taxon>
        <taxon>Endopterygota</taxon>
        <taxon>Lepidoptera</taxon>
        <taxon>Glossata</taxon>
        <taxon>Ditrysia</taxon>
        <taxon>Tineoidea</taxon>
        <taxon>Psychidae</taxon>
        <taxon>Oiketicinae</taxon>
        <taxon>Eumeta</taxon>
    </lineage>
</organism>
<reference evidence="1 2" key="1">
    <citation type="journal article" date="2019" name="Commun. Biol.">
        <title>The bagworm genome reveals a unique fibroin gene that provides high tensile strength.</title>
        <authorList>
            <person name="Kono N."/>
            <person name="Nakamura H."/>
            <person name="Ohtoshi R."/>
            <person name="Tomita M."/>
            <person name="Numata K."/>
            <person name="Arakawa K."/>
        </authorList>
    </citation>
    <scope>NUCLEOTIDE SEQUENCE [LARGE SCALE GENOMIC DNA]</scope>
</reference>
<dbReference type="EMBL" id="BGZK01000459">
    <property type="protein sequence ID" value="GBP44849.1"/>
    <property type="molecule type" value="Genomic_DNA"/>
</dbReference>
<evidence type="ECO:0000313" key="2">
    <source>
        <dbReference type="Proteomes" id="UP000299102"/>
    </source>
</evidence>
<dbReference type="AlphaFoldDB" id="A0A4C1W2Y9"/>
<dbReference type="Proteomes" id="UP000299102">
    <property type="component" value="Unassembled WGS sequence"/>
</dbReference>
<gene>
    <name evidence="1" type="ORF">EVAR_75718_1</name>
</gene>
<protein>
    <submittedName>
        <fullName evidence="1">Uncharacterized protein</fullName>
    </submittedName>
</protein>
<evidence type="ECO:0000313" key="1">
    <source>
        <dbReference type="EMBL" id="GBP44849.1"/>
    </source>
</evidence>
<keyword evidence="2" id="KW-1185">Reference proteome</keyword>
<name>A0A4C1W2Y9_EUMVA</name>
<accession>A0A4C1W2Y9</accession>
<sequence length="84" mass="9182">MYWLQARFTISSALGYDAYSHIQLFAIAFNEVCTLYVGSRRAYPILLFTIRGACVSFGNSAVIYAAGRAHRAMLNHNGSLSGSA</sequence>
<proteinExistence type="predicted"/>
<comment type="caution">
    <text evidence="1">The sequence shown here is derived from an EMBL/GenBank/DDBJ whole genome shotgun (WGS) entry which is preliminary data.</text>
</comment>